<evidence type="ECO:0000256" key="1">
    <source>
        <dbReference type="SAM" id="Phobius"/>
    </source>
</evidence>
<dbReference type="Proteomes" id="UP000604383">
    <property type="component" value="Unassembled WGS sequence"/>
</dbReference>
<feature type="transmembrane region" description="Helical" evidence="1">
    <location>
        <begin position="7"/>
        <end position="24"/>
    </location>
</feature>
<feature type="transmembrane region" description="Helical" evidence="1">
    <location>
        <begin position="55"/>
        <end position="74"/>
    </location>
</feature>
<proteinExistence type="predicted"/>
<feature type="transmembrane region" description="Helical" evidence="1">
    <location>
        <begin position="80"/>
        <end position="100"/>
    </location>
</feature>
<gene>
    <name evidence="2" type="ORF">CIAN88_11120</name>
    <name evidence="3" type="ORF">GT664_22040</name>
</gene>
<feature type="transmembrane region" description="Helical" evidence="1">
    <location>
        <begin position="30"/>
        <end position="46"/>
    </location>
</feature>
<comment type="caution">
    <text evidence="2">The sequence shown here is derived from an EMBL/GenBank/DDBJ whole genome shotgun (WGS) entry which is preliminary data.</text>
</comment>
<dbReference type="EMBL" id="WWTN01000078">
    <property type="protein sequence ID" value="MZH58357.1"/>
    <property type="molecule type" value="Genomic_DNA"/>
</dbReference>
<accession>A0A099I624</accession>
<organism evidence="2 4">
    <name type="scientific">Clostridium innocuum</name>
    <dbReference type="NCBI Taxonomy" id="1522"/>
    <lineage>
        <taxon>Bacteria</taxon>
        <taxon>Bacillati</taxon>
        <taxon>Bacillota</taxon>
        <taxon>Clostridia</taxon>
        <taxon>Eubacteriales</taxon>
        <taxon>Clostridiaceae</taxon>
        <taxon>Clostridium</taxon>
    </lineage>
</organism>
<protein>
    <submittedName>
        <fullName evidence="2">Uncharacterized protein</fullName>
    </submittedName>
</protein>
<keyword evidence="1" id="KW-0812">Transmembrane</keyword>
<evidence type="ECO:0000313" key="3">
    <source>
        <dbReference type="EMBL" id="MZH58357.1"/>
    </source>
</evidence>
<evidence type="ECO:0000313" key="2">
    <source>
        <dbReference type="EMBL" id="KGJ53021.1"/>
    </source>
</evidence>
<reference evidence="2 4" key="1">
    <citation type="submission" date="2014-08" db="EMBL/GenBank/DDBJ databases">
        <title>Clostridium innocuum, an unnegligible vancomycin-resistant pathogen causing extra-intestinal infections.</title>
        <authorList>
            <person name="Feng Y."/>
            <person name="Chiu C.-H."/>
        </authorList>
    </citation>
    <scope>NUCLEOTIDE SEQUENCE [LARGE SCALE GENOMIC DNA]</scope>
    <source>
        <strain evidence="2 4">AN88</strain>
    </source>
</reference>
<reference evidence="3" key="2">
    <citation type="journal article" date="2019" name="Nat. Med.">
        <title>A library of human gut bacterial isolates paired with longitudinal multiomics data enables mechanistic microbiome research.</title>
        <authorList>
            <person name="Poyet M."/>
            <person name="Groussin M."/>
            <person name="Gibbons S.M."/>
            <person name="Avila-Pacheco J."/>
            <person name="Jiang X."/>
            <person name="Kearney S.M."/>
            <person name="Perrotta A.R."/>
            <person name="Berdy B."/>
            <person name="Zhao S."/>
            <person name="Lieberman T.D."/>
            <person name="Swanson P.K."/>
            <person name="Smith M."/>
            <person name="Roesemann S."/>
            <person name="Alexander J.E."/>
            <person name="Rich S.A."/>
            <person name="Livny J."/>
            <person name="Vlamakis H."/>
            <person name="Clish C."/>
            <person name="Bullock K."/>
            <person name="Deik A."/>
            <person name="Scott J."/>
            <person name="Pierce K.A."/>
            <person name="Xavier R.J."/>
            <person name="Alm E.J."/>
        </authorList>
    </citation>
    <scope>NUCLEOTIDE SEQUENCE</scope>
    <source>
        <strain evidence="3">BIOML-A12</strain>
    </source>
</reference>
<keyword evidence="1" id="KW-0472">Membrane</keyword>
<dbReference type="AlphaFoldDB" id="A0A099I624"/>
<name>A0A099I624_CLOIN</name>
<keyword evidence="1" id="KW-1133">Transmembrane helix</keyword>
<dbReference type="EMBL" id="JQIF01000048">
    <property type="protein sequence ID" value="KGJ53021.1"/>
    <property type="molecule type" value="Genomic_DNA"/>
</dbReference>
<sequence>MKNVYQKFICAVILICSQIYMLLYDVKASFGLMDLFIICLFYYLLMKRKIVLKDYVAYVGLLVTGIVLCSMFHPSNILRTGIAMTLAQIFFIVSSYFVYCKKQNKDRYIKNGFIHNEHD</sequence>
<evidence type="ECO:0000313" key="4">
    <source>
        <dbReference type="Proteomes" id="UP000030008"/>
    </source>
</evidence>
<dbReference type="Proteomes" id="UP000030008">
    <property type="component" value="Unassembled WGS sequence"/>
</dbReference>